<name>A0AAV0VL65_9HEMI</name>
<sequence>MTLCKRVTEEKRATHSLSLTCDVASKLVRVFGPISLTSGSRDDRIGSKNITGHSHSGNVRNGGPFQYNLFVIASDGNKP</sequence>
<protein>
    <submittedName>
        <fullName evidence="2">Uncharacterized protein</fullName>
    </submittedName>
</protein>
<feature type="compositionally biased region" description="Polar residues" evidence="1">
    <location>
        <begin position="48"/>
        <end position="59"/>
    </location>
</feature>
<dbReference type="AlphaFoldDB" id="A0AAV0VL65"/>
<evidence type="ECO:0000256" key="1">
    <source>
        <dbReference type="SAM" id="MobiDB-lite"/>
    </source>
</evidence>
<gene>
    <name evidence="2" type="ORF">MEUPH1_LOCUS806</name>
</gene>
<dbReference type="Proteomes" id="UP001160148">
    <property type="component" value="Unassembled WGS sequence"/>
</dbReference>
<organism evidence="2 3">
    <name type="scientific">Macrosiphum euphorbiae</name>
    <name type="common">potato aphid</name>
    <dbReference type="NCBI Taxonomy" id="13131"/>
    <lineage>
        <taxon>Eukaryota</taxon>
        <taxon>Metazoa</taxon>
        <taxon>Ecdysozoa</taxon>
        <taxon>Arthropoda</taxon>
        <taxon>Hexapoda</taxon>
        <taxon>Insecta</taxon>
        <taxon>Pterygota</taxon>
        <taxon>Neoptera</taxon>
        <taxon>Paraneoptera</taxon>
        <taxon>Hemiptera</taxon>
        <taxon>Sternorrhyncha</taxon>
        <taxon>Aphidomorpha</taxon>
        <taxon>Aphidoidea</taxon>
        <taxon>Aphididae</taxon>
        <taxon>Macrosiphini</taxon>
        <taxon>Macrosiphum</taxon>
    </lineage>
</organism>
<accession>A0AAV0VL65</accession>
<proteinExistence type="predicted"/>
<dbReference type="EMBL" id="CARXXK010000001">
    <property type="protein sequence ID" value="CAI6343556.1"/>
    <property type="molecule type" value="Genomic_DNA"/>
</dbReference>
<evidence type="ECO:0000313" key="3">
    <source>
        <dbReference type="Proteomes" id="UP001160148"/>
    </source>
</evidence>
<comment type="caution">
    <text evidence="2">The sequence shown here is derived from an EMBL/GenBank/DDBJ whole genome shotgun (WGS) entry which is preliminary data.</text>
</comment>
<reference evidence="2 3" key="1">
    <citation type="submission" date="2023-01" db="EMBL/GenBank/DDBJ databases">
        <authorList>
            <person name="Whitehead M."/>
        </authorList>
    </citation>
    <scope>NUCLEOTIDE SEQUENCE [LARGE SCALE GENOMIC DNA]</scope>
</reference>
<keyword evidence="3" id="KW-1185">Reference proteome</keyword>
<feature type="region of interest" description="Disordered" evidence="1">
    <location>
        <begin position="40"/>
        <end position="60"/>
    </location>
</feature>
<evidence type="ECO:0000313" key="2">
    <source>
        <dbReference type="EMBL" id="CAI6343556.1"/>
    </source>
</evidence>